<reference evidence="1 2" key="1">
    <citation type="submission" date="2014-07" db="EMBL/GenBank/DDBJ databases">
        <title>Whole Genome Sequence of the Amycolatopsis methanolica 239.</title>
        <authorList>
            <person name="Tang B."/>
        </authorList>
    </citation>
    <scope>NUCLEOTIDE SEQUENCE [LARGE SCALE GENOMIC DNA]</scope>
    <source>
        <strain evidence="1 2">239</strain>
    </source>
</reference>
<proteinExistence type="predicted"/>
<keyword evidence="2" id="KW-1185">Reference proteome</keyword>
<protein>
    <submittedName>
        <fullName evidence="1">Polyketide cyclase/dehydrase</fullName>
    </submittedName>
</protein>
<name>A0A076MQG2_AMYME</name>
<dbReference type="SUPFAM" id="SSF55961">
    <property type="entry name" value="Bet v1-like"/>
    <property type="match status" value="1"/>
</dbReference>
<dbReference type="HOGENOM" id="CLU_2581978_0_0_11"/>
<accession>A0A076MQG2</accession>
<dbReference type="STRING" id="1068978.AMETH_1089"/>
<gene>
    <name evidence="1" type="ORF">AMETH_1089</name>
</gene>
<evidence type="ECO:0000313" key="2">
    <source>
        <dbReference type="Proteomes" id="UP000062973"/>
    </source>
</evidence>
<dbReference type="InterPro" id="IPR023393">
    <property type="entry name" value="START-like_dom_sf"/>
</dbReference>
<dbReference type="RefSeq" id="WP_017987046.1">
    <property type="nucleotide sequence ID" value="NZ_AQUL01000001.1"/>
</dbReference>
<dbReference type="KEGG" id="amq:AMETH_1089"/>
<organism evidence="1 2">
    <name type="scientific">Amycolatopsis methanolica 239</name>
    <dbReference type="NCBI Taxonomy" id="1068978"/>
    <lineage>
        <taxon>Bacteria</taxon>
        <taxon>Bacillati</taxon>
        <taxon>Actinomycetota</taxon>
        <taxon>Actinomycetes</taxon>
        <taxon>Pseudonocardiales</taxon>
        <taxon>Pseudonocardiaceae</taxon>
        <taxon>Amycolatopsis</taxon>
        <taxon>Amycolatopsis methanolica group</taxon>
    </lineage>
</organism>
<dbReference type="AlphaFoldDB" id="A0A076MQG2"/>
<dbReference type="PATRIC" id="fig|1068978.7.peg.1140"/>
<dbReference type="EMBL" id="CP009110">
    <property type="protein sequence ID" value="AIJ21181.1"/>
    <property type="molecule type" value="Genomic_DNA"/>
</dbReference>
<dbReference type="Proteomes" id="UP000062973">
    <property type="component" value="Chromosome"/>
</dbReference>
<dbReference type="Gene3D" id="3.30.530.20">
    <property type="match status" value="1"/>
</dbReference>
<evidence type="ECO:0000313" key="1">
    <source>
        <dbReference type="EMBL" id="AIJ21181.1"/>
    </source>
</evidence>
<sequence length="80" mass="8661">MREVLVDLDDDAHRLVWSVVGGPYTHHNDVAQVFADGPGRTRFVWVADLLPGDLAARTGALMEQGTAVIKETLEAHALPA</sequence>